<evidence type="ECO:0000313" key="1">
    <source>
        <dbReference type="EMBL" id="MBB6103262.1"/>
    </source>
</evidence>
<comment type="caution">
    <text evidence="1">The sequence shown here is derived from an EMBL/GenBank/DDBJ whole genome shotgun (WGS) entry which is preliminary data.</text>
</comment>
<dbReference type="Proteomes" id="UP000571554">
    <property type="component" value="Unassembled WGS sequence"/>
</dbReference>
<accession>A0A7W9TXI9</accession>
<sequence>MDPVWEYEWEFVQSGKWGGVKRTGFWMTDYEAERWWAYRGSGTRRLDETKRDRNTHKVDTSCTFTGAGRPWDKGGVPYGSKG</sequence>
<keyword evidence="2" id="KW-1185">Reference proteome</keyword>
<protein>
    <submittedName>
        <fullName evidence="1">Uncharacterized protein</fullName>
    </submittedName>
</protein>
<dbReference type="AlphaFoldDB" id="A0A7W9TXI9"/>
<organism evidence="1 2">
    <name type="scientific">Paraburkholderia bannensis</name>
    <dbReference type="NCBI Taxonomy" id="765414"/>
    <lineage>
        <taxon>Bacteria</taxon>
        <taxon>Pseudomonadati</taxon>
        <taxon>Pseudomonadota</taxon>
        <taxon>Betaproteobacteria</taxon>
        <taxon>Burkholderiales</taxon>
        <taxon>Burkholderiaceae</taxon>
        <taxon>Paraburkholderia</taxon>
    </lineage>
</organism>
<proteinExistence type="predicted"/>
<name>A0A7W9TXI9_9BURK</name>
<gene>
    <name evidence="1" type="ORF">F4827_003117</name>
</gene>
<dbReference type="EMBL" id="JACHBW010000008">
    <property type="protein sequence ID" value="MBB6103262.1"/>
    <property type="molecule type" value="Genomic_DNA"/>
</dbReference>
<evidence type="ECO:0000313" key="2">
    <source>
        <dbReference type="Proteomes" id="UP000571554"/>
    </source>
</evidence>
<reference evidence="1 2" key="1">
    <citation type="submission" date="2020-08" db="EMBL/GenBank/DDBJ databases">
        <title>Above-ground endophytic microbial communities from plants in different locations in the United States.</title>
        <authorList>
            <person name="Frank C."/>
        </authorList>
    </citation>
    <scope>NUCLEOTIDE SEQUENCE [LARGE SCALE GENOMIC DNA]</scope>
    <source>
        <strain evidence="1 2">WP4_2_2</strain>
    </source>
</reference>